<dbReference type="Proteomes" id="UP000885931">
    <property type="component" value="Unassembled WGS sequence"/>
</dbReference>
<dbReference type="PANTHER" id="PTHR12697:SF5">
    <property type="entry name" value="DEOXYHYPUSINE HYDROXYLASE"/>
    <property type="match status" value="1"/>
</dbReference>
<dbReference type="SUPFAM" id="SSF48371">
    <property type="entry name" value="ARM repeat"/>
    <property type="match status" value="1"/>
</dbReference>
<organism evidence="2">
    <name type="scientific">candidate division WOR-3 bacterium</name>
    <dbReference type="NCBI Taxonomy" id="2052148"/>
    <lineage>
        <taxon>Bacteria</taxon>
        <taxon>Bacteria division WOR-3</taxon>
    </lineage>
</organism>
<dbReference type="InterPro" id="IPR004155">
    <property type="entry name" value="PBS_lyase_HEAT"/>
</dbReference>
<reference evidence="2" key="1">
    <citation type="journal article" date="2020" name="mSystems">
        <title>Genome- and Community-Level Interaction Insights into Carbon Utilization and Element Cycling Functions of Hydrothermarchaeota in Hydrothermal Sediment.</title>
        <authorList>
            <person name="Zhou Z."/>
            <person name="Liu Y."/>
            <person name="Xu W."/>
            <person name="Pan J."/>
            <person name="Luo Z.H."/>
            <person name="Li M."/>
        </authorList>
    </citation>
    <scope>NUCLEOTIDE SEQUENCE [LARGE SCALE GENOMIC DNA]</scope>
    <source>
        <strain evidence="2">HyVt-237</strain>
    </source>
</reference>
<proteinExistence type="predicted"/>
<name>A0A7C1BDF4_UNCW3</name>
<gene>
    <name evidence="2" type="ORF">ENG67_02745</name>
</gene>
<comment type="caution">
    <text evidence="2">The sequence shown here is derived from an EMBL/GenBank/DDBJ whole genome shotgun (WGS) entry which is preliminary data.</text>
</comment>
<dbReference type="InterPro" id="IPR011989">
    <property type="entry name" value="ARM-like"/>
</dbReference>
<dbReference type="EMBL" id="DRBW01000104">
    <property type="protein sequence ID" value="HDM90109.1"/>
    <property type="molecule type" value="Genomic_DNA"/>
</dbReference>
<protein>
    <submittedName>
        <fullName evidence="2">HEAT repeat domain-containing protein</fullName>
    </submittedName>
</protein>
<dbReference type="Gene3D" id="1.25.10.10">
    <property type="entry name" value="Leucine-rich Repeat Variant"/>
    <property type="match status" value="1"/>
</dbReference>
<sequence length="368" mass="41948">MGELVEGNGGRGHFPGPGRRRSLPRGLSRQKQLFLDFRDIWRRNRHGGIEMIAFLLAFMLVAQENVQGEGISTPDSLKKQIEKLFEDASLWQVGENREKVSKAREELVKIGEPVLDYIFEEKINTDRTLELRAIKHVVKKLRDDARKYILENLTSENDTVRRNCIWLLGEIKDTSSVDTLLRLLQSEKNYKFIARIITALGKIGDTTATVHIMPFMEHEKEVVRISCAEALGKIADPRATGSLIEGLGDPLFTVRYTSTWALSKIGREAIDSLISRAESVKDTVSLVQAVITLRDIVRKDTLDFEDSLKVRLFLRKFLDSPSWVLRGYAREAFGLAGSEGARYILLQAYEFEENPFVRRRIEDALNLK</sequence>
<dbReference type="SMART" id="SM00567">
    <property type="entry name" value="EZ_HEAT"/>
    <property type="match status" value="5"/>
</dbReference>
<dbReference type="Pfam" id="PF13646">
    <property type="entry name" value="HEAT_2"/>
    <property type="match status" value="2"/>
</dbReference>
<accession>A0A7C1BDF4</accession>
<dbReference type="InterPro" id="IPR016024">
    <property type="entry name" value="ARM-type_fold"/>
</dbReference>
<dbReference type="AlphaFoldDB" id="A0A7C1BDF4"/>
<feature type="region of interest" description="Disordered" evidence="1">
    <location>
        <begin position="1"/>
        <end position="25"/>
    </location>
</feature>
<evidence type="ECO:0000313" key="2">
    <source>
        <dbReference type="EMBL" id="HDM90109.1"/>
    </source>
</evidence>
<dbReference type="PANTHER" id="PTHR12697">
    <property type="entry name" value="PBS LYASE HEAT-LIKE PROTEIN"/>
    <property type="match status" value="1"/>
</dbReference>
<evidence type="ECO:0000256" key="1">
    <source>
        <dbReference type="SAM" id="MobiDB-lite"/>
    </source>
</evidence>
<dbReference type="GO" id="GO:0016491">
    <property type="term" value="F:oxidoreductase activity"/>
    <property type="evidence" value="ECO:0007669"/>
    <property type="project" value="TreeGrafter"/>
</dbReference>